<evidence type="ECO:0000259" key="1">
    <source>
        <dbReference type="Pfam" id="PF13290"/>
    </source>
</evidence>
<gene>
    <name evidence="2" type="ordered locus">Nham_1355</name>
</gene>
<evidence type="ECO:0000313" key="3">
    <source>
        <dbReference type="Proteomes" id="UP000001953"/>
    </source>
</evidence>
<keyword evidence="3" id="KW-1185">Reference proteome</keyword>
<organism evidence="2 3">
    <name type="scientific">Nitrobacter hamburgensis (strain DSM 10229 / NCIMB 13809 / X14)</name>
    <dbReference type="NCBI Taxonomy" id="323097"/>
    <lineage>
        <taxon>Bacteria</taxon>
        <taxon>Pseudomonadati</taxon>
        <taxon>Pseudomonadota</taxon>
        <taxon>Alphaproteobacteria</taxon>
        <taxon>Hyphomicrobiales</taxon>
        <taxon>Nitrobacteraceae</taxon>
        <taxon>Nitrobacter</taxon>
    </lineage>
</organism>
<name>Q1QNL8_NITHX</name>
<dbReference type="KEGG" id="nha:Nham_1355"/>
<dbReference type="NCBIfam" id="NF042962">
    <property type="entry name" value="DUF499_antiphage"/>
    <property type="match status" value="1"/>
</dbReference>
<dbReference type="EMBL" id="CP000319">
    <property type="protein sequence ID" value="ABE62179.1"/>
    <property type="molecule type" value="Genomic_DNA"/>
</dbReference>
<protein>
    <recommendedName>
        <fullName evidence="1">GH29D-like beta-sandwich domain-containing protein</fullName>
    </recommendedName>
</protein>
<reference evidence="2 3" key="1">
    <citation type="submission" date="2006-03" db="EMBL/GenBank/DDBJ databases">
        <title>Complete sequence of chromosome of Nitrobacter hamburgensis X14.</title>
        <authorList>
            <consortium name="US DOE Joint Genome Institute"/>
            <person name="Copeland A."/>
            <person name="Lucas S."/>
            <person name="Lapidus A."/>
            <person name="Barry K."/>
            <person name="Detter J.C."/>
            <person name="Glavina del Rio T."/>
            <person name="Hammon N."/>
            <person name="Israni S."/>
            <person name="Dalin E."/>
            <person name="Tice H."/>
            <person name="Pitluck S."/>
            <person name="Chain P."/>
            <person name="Malfatti S."/>
            <person name="Shin M."/>
            <person name="Vergez L."/>
            <person name="Schmutz J."/>
            <person name="Larimer F."/>
            <person name="Land M."/>
            <person name="Hauser L."/>
            <person name="Kyrpides N."/>
            <person name="Ivanova N."/>
            <person name="Ward B."/>
            <person name="Arp D."/>
            <person name="Klotz M."/>
            <person name="Stein L."/>
            <person name="O'Mullan G."/>
            <person name="Starkenburg S."/>
            <person name="Sayavedra L."/>
            <person name="Poret-Peterson A.T."/>
            <person name="Gentry M.E."/>
            <person name="Bruce D."/>
            <person name="Richardson P."/>
        </authorList>
    </citation>
    <scope>NUCLEOTIDE SEQUENCE [LARGE SCALE GENOMIC DNA]</scope>
    <source>
        <strain evidence="3">DSM 10229 / NCIMB 13809 / X14</strain>
    </source>
</reference>
<accession>Q1QNL8</accession>
<dbReference type="InterPro" id="IPR007555">
    <property type="entry name" value="DUF499"/>
</dbReference>
<dbReference type="Proteomes" id="UP000001953">
    <property type="component" value="Chromosome"/>
</dbReference>
<dbReference type="STRING" id="323097.Nham_1355"/>
<dbReference type="Pfam" id="PF04465">
    <property type="entry name" value="DUF499"/>
    <property type="match status" value="1"/>
</dbReference>
<dbReference type="eggNOG" id="COG1483">
    <property type="taxonomic scope" value="Bacteria"/>
</dbReference>
<dbReference type="HOGENOM" id="CLU_295420_0_0_5"/>
<proteinExistence type="predicted"/>
<dbReference type="InterPro" id="IPR059177">
    <property type="entry name" value="GH29D-like_dom"/>
</dbReference>
<dbReference type="AlphaFoldDB" id="Q1QNL8"/>
<dbReference type="Pfam" id="PF13290">
    <property type="entry name" value="CHB_HEX_C_1"/>
    <property type="match status" value="1"/>
</dbReference>
<feature type="domain" description="GH29D-like beta-sandwich" evidence="1">
    <location>
        <begin position="876"/>
        <end position="928"/>
    </location>
</feature>
<evidence type="ECO:0000313" key="2">
    <source>
        <dbReference type="EMBL" id="ABE62179.1"/>
    </source>
</evidence>
<sequence>MARAASRRQEVRGERGKMLQTIKDACKFDPKAIDYALSDQIENLDDLVGHDSKAAEAFFAKTYVTGGMKTLLRQGLQRLSGTSGQAVFELKQAMGGGKTHSMLALGYLAANPKLFDLVAKDITQGIKTEPAQVVAISGRSISRDRHLWGDIAAQLGKADKFLEFYKGAPVAPNEKDWIGLIGDAPTLILLDELPPYFRNAITQNVGGGTLADVTTYAVSNLLSAALKLPRLCIVISNLSGAYENTTKEITAMVAKATRDLQNETGRQAKGITPVELGSDEIYNILRTRLLTAEPNSKVVDSVATAFSDAISDAVKSKTVAKSATQIADEIAASYPFHPSFKHILALFKENERFRQTRGLMTMAALMVKSALDRPSNDVFLVGCQHIDLSQPDVRDVIINVYDLSGAIAHDIAGTGTERAHAQTIDDQTDGDAASQVARILLLSSLSEASDAVKGLSKSQVVENLVAPLRSPLEFDEAFEKLRIECWYLHRKENDAWYFSKNENLKKKIEKYATTAAQPKIDAEMERRLALVFEPKRKNAYAQALALPKIEDIKTNGDRLLLVLSPDKRVPPEEAERLFNAIVEKNNFCVVTGDGTDLAKLEDKVRRIWATAKVLQEDGGERSPNLAELEEETETAEFEFNSTLINLFNRVYYPARLPKGGEGLAYAALKLVERRSKEGGPTTIDGEMAVEEALSATGASKLIVDLAEDGVTTSLRSRAEDLLWGTTERKTRWKDVEERAICNVRWPWLPPRGLEDVKRAALGTAQWRDSGDGYIEKGPFPAAKTSVKVVVRGYDEQTGTSTIELTPTDTGPNGRIHWAPTGDVSAKSPVVPDLIIERDETVLWFLAVDPDGKHDTGEPVKWTNTLTLTFEPKEVMGKRTVALTVMPRGTIRWNTDGTNAREGKPYTGPIPIEGDGEVKVYAYAEDAGVETSKIFTIRPVAAGAIQLDPDRPVVIRKRQKIASTADVFSTLKALKIAHAKLKGSLAVTVGQGDVNATTRFGPQTVLGPEALEAFLGAGRSALGSDTAETEIGFAEVHFETGREMEEFVATVGWAVSPDEVEQS</sequence>